<evidence type="ECO:0000256" key="1">
    <source>
        <dbReference type="SAM" id="Coils"/>
    </source>
</evidence>
<feature type="domain" description="AprE-like beta-barrel" evidence="3">
    <location>
        <begin position="299"/>
        <end position="391"/>
    </location>
</feature>
<keyword evidence="2" id="KW-0812">Transmembrane</keyword>
<keyword evidence="1" id="KW-0175">Coiled coil</keyword>
<dbReference type="AlphaFoldDB" id="A0AAD3ZUR1"/>
<dbReference type="RefSeq" id="WP_151182829.1">
    <property type="nucleotide sequence ID" value="NZ_VZUQ01000066.1"/>
</dbReference>
<dbReference type="Proteomes" id="UP000480943">
    <property type="component" value="Unassembled WGS sequence"/>
</dbReference>
<evidence type="ECO:0000313" key="4">
    <source>
        <dbReference type="EMBL" id="KAB1180272.1"/>
    </source>
</evidence>
<evidence type="ECO:0000259" key="3">
    <source>
        <dbReference type="Pfam" id="PF26002"/>
    </source>
</evidence>
<proteinExistence type="predicted"/>
<name>A0AAD3ZUR1_PHODD</name>
<dbReference type="EMBL" id="VZUQ01000066">
    <property type="protein sequence ID" value="KAB1180272.1"/>
    <property type="molecule type" value="Genomic_DNA"/>
</dbReference>
<evidence type="ECO:0000313" key="5">
    <source>
        <dbReference type="Proteomes" id="UP000480943"/>
    </source>
</evidence>
<sequence>MQFRSEVISAQKNRLTGKIIISQKLSSYLLYISIFIIFLLLIIYLTQCSFSRKETVRGYLLPSKGVIKVVSSRKGVLEEVLVHDGSLVEKDKPLARIRDSQGVTGGIEVSTALKQELEKQIKEFSEESNIQDVLFQKEEQRINTQLSQLNQRLKAIEKAKVTSMLRLKLKEQQYAKNKNLHEKGFLSSTELASVYEEYLDAQESIDHLEKELASALADINNLNSSRIILPEQHNLKKITFERGISQLQTQLIELNNNYEFVITAPETGTVTAIQPSEGSHLSANTQILSIIPKNSPLEMELLLPTRSAGFVQFGDEVRIRFDAFPYQKFGLVKGKVINIDKALILPSDKVFPIKISEAMYRVRVTISTQEIHAYGKKFPLKVGMLAEADIIQEKRSLLEWLLDPIYAIKGKLG</sequence>
<dbReference type="PANTHER" id="PTHR30386">
    <property type="entry name" value="MEMBRANE FUSION SUBUNIT OF EMRAB-TOLC MULTIDRUG EFFLUX PUMP"/>
    <property type="match status" value="1"/>
</dbReference>
<keyword evidence="2" id="KW-0472">Membrane</keyword>
<comment type="caution">
    <text evidence="4">The sequence shown here is derived from an EMBL/GenBank/DDBJ whole genome shotgun (WGS) entry which is preliminary data.</text>
</comment>
<keyword evidence="2" id="KW-1133">Transmembrane helix</keyword>
<feature type="coiled-coil region" evidence="1">
    <location>
        <begin position="107"/>
        <end position="159"/>
    </location>
</feature>
<dbReference type="InterPro" id="IPR050739">
    <property type="entry name" value="MFP"/>
</dbReference>
<dbReference type="Gene3D" id="2.40.30.170">
    <property type="match status" value="1"/>
</dbReference>
<evidence type="ECO:0000256" key="2">
    <source>
        <dbReference type="SAM" id="Phobius"/>
    </source>
</evidence>
<gene>
    <name evidence="4" type="ORF">F6450_11675</name>
</gene>
<dbReference type="PANTHER" id="PTHR30386:SF28">
    <property type="entry name" value="EXPORTED PROTEIN"/>
    <property type="match status" value="1"/>
</dbReference>
<feature type="transmembrane region" description="Helical" evidence="2">
    <location>
        <begin position="28"/>
        <end position="46"/>
    </location>
</feature>
<feature type="coiled-coil region" evidence="1">
    <location>
        <begin position="191"/>
        <end position="225"/>
    </location>
</feature>
<dbReference type="Pfam" id="PF26002">
    <property type="entry name" value="Beta-barrel_AprE"/>
    <property type="match status" value="1"/>
</dbReference>
<protein>
    <submittedName>
        <fullName evidence="4">HlyD family efflux transporter periplasmic adaptor subunit</fullName>
    </submittedName>
</protein>
<dbReference type="InterPro" id="IPR058982">
    <property type="entry name" value="Beta-barrel_AprE"/>
</dbReference>
<dbReference type="PRINTS" id="PR01490">
    <property type="entry name" value="RTXTOXIND"/>
</dbReference>
<organism evidence="4 5">
    <name type="scientific">Photobacterium damselae subsp. damselae</name>
    <name type="common">Listonella damsela</name>
    <dbReference type="NCBI Taxonomy" id="85581"/>
    <lineage>
        <taxon>Bacteria</taxon>
        <taxon>Pseudomonadati</taxon>
        <taxon>Pseudomonadota</taxon>
        <taxon>Gammaproteobacteria</taxon>
        <taxon>Vibrionales</taxon>
        <taxon>Vibrionaceae</taxon>
        <taxon>Photobacterium</taxon>
    </lineage>
</organism>
<reference evidence="4 5" key="1">
    <citation type="submission" date="2019-09" db="EMBL/GenBank/DDBJ databases">
        <title>Photobacterium damselae subsp. damselae CDC-2227-81, a human clinical isolate.</title>
        <authorList>
            <person name="Osorio C.R."/>
        </authorList>
    </citation>
    <scope>NUCLEOTIDE SEQUENCE [LARGE SCALE GENOMIC DNA]</scope>
    <source>
        <strain evidence="4 5">CDC-2227-81</strain>
    </source>
</reference>
<accession>A0AAD3ZUR1</accession>